<keyword evidence="4" id="KW-1003">Cell membrane</keyword>
<evidence type="ECO:0000256" key="2">
    <source>
        <dbReference type="ARBA" id="ARBA00004162"/>
    </source>
</evidence>
<reference evidence="11" key="1">
    <citation type="submission" date="2017-05" db="EMBL/GenBank/DDBJ databases">
        <authorList>
            <person name="Imhoff J.F."/>
            <person name="Rahn T."/>
            <person name="Kuenzel S."/>
            <person name="Neulinger S.C."/>
        </authorList>
    </citation>
    <scope>NUCLEOTIDE SEQUENCE</scope>
    <source>
        <strain evidence="11">DSM 4395</strain>
    </source>
</reference>
<keyword evidence="10" id="KW-0997">Cell inner membrane</keyword>
<keyword evidence="11" id="KW-0966">Cell projection</keyword>
<keyword evidence="5 10" id="KW-0145">Chemotaxis</keyword>
<evidence type="ECO:0000313" key="11">
    <source>
        <dbReference type="EMBL" id="MBK5929790.1"/>
    </source>
</evidence>
<keyword evidence="8 10" id="KW-1133">Transmembrane helix</keyword>
<dbReference type="GO" id="GO:0006935">
    <property type="term" value="P:chemotaxis"/>
    <property type="evidence" value="ECO:0007669"/>
    <property type="project" value="UniProtKB-KW"/>
</dbReference>
<evidence type="ECO:0000256" key="3">
    <source>
        <dbReference type="ARBA" id="ARBA00008281"/>
    </source>
</evidence>
<evidence type="ECO:0000256" key="9">
    <source>
        <dbReference type="ARBA" id="ARBA00023136"/>
    </source>
</evidence>
<comment type="caution">
    <text evidence="11">The sequence shown here is derived from an EMBL/GenBank/DDBJ whole genome shotgun (WGS) entry which is preliminary data.</text>
</comment>
<evidence type="ECO:0000256" key="5">
    <source>
        <dbReference type="ARBA" id="ARBA00022500"/>
    </source>
</evidence>
<organism evidence="11 12">
    <name type="scientific">Halochromatium salexigens</name>
    <name type="common">Chromatium salexigens</name>
    <dbReference type="NCBI Taxonomy" id="49447"/>
    <lineage>
        <taxon>Bacteria</taxon>
        <taxon>Pseudomonadati</taxon>
        <taxon>Pseudomonadota</taxon>
        <taxon>Gammaproteobacteria</taxon>
        <taxon>Chromatiales</taxon>
        <taxon>Chromatiaceae</taxon>
        <taxon>Halochromatium</taxon>
    </lineage>
</organism>
<evidence type="ECO:0000313" key="12">
    <source>
        <dbReference type="Proteomes" id="UP001296967"/>
    </source>
</evidence>
<sequence>MANSKGGSKNLLWLMVGLVVLSVGVAGVAVYLAWQSSNNAPAEGEKAATPRRSPIFVEVEPFTINMTNSRGTSRLLYIGMTFKVSDKETRDILKDHLPQVRSRLLMRISDEPVDELTDTEGKKQLADKLIVALQDPPLTEQQPELNIEEVLFTEFIVQ</sequence>
<dbReference type="PANTHER" id="PTHR35091">
    <property type="entry name" value="FLAGELLAR PROTEIN FLIL"/>
    <property type="match status" value="1"/>
</dbReference>
<keyword evidence="9 10" id="KW-0472">Membrane</keyword>
<dbReference type="GO" id="GO:0005886">
    <property type="term" value="C:plasma membrane"/>
    <property type="evidence" value="ECO:0007669"/>
    <property type="project" value="UniProtKB-SubCell"/>
</dbReference>
<dbReference type="EMBL" id="NHSF01000023">
    <property type="protein sequence ID" value="MBK5929790.1"/>
    <property type="molecule type" value="Genomic_DNA"/>
</dbReference>
<comment type="function">
    <text evidence="1 10">Controls the rotational direction of flagella during chemotaxis.</text>
</comment>
<dbReference type="NCBIfam" id="NF005435">
    <property type="entry name" value="PRK07021.1"/>
    <property type="match status" value="1"/>
</dbReference>
<evidence type="ECO:0000256" key="7">
    <source>
        <dbReference type="ARBA" id="ARBA00022779"/>
    </source>
</evidence>
<keyword evidence="6 10" id="KW-0812">Transmembrane</keyword>
<comment type="similarity">
    <text evidence="3 10">Belongs to the FliL family.</text>
</comment>
<keyword evidence="11" id="KW-0969">Cilium</keyword>
<dbReference type="Pfam" id="PF03748">
    <property type="entry name" value="FliL"/>
    <property type="match status" value="1"/>
</dbReference>
<proteinExistence type="inferred from homology"/>
<reference evidence="11" key="2">
    <citation type="journal article" date="2020" name="Microorganisms">
        <title>Osmotic Adaptation and Compatible Solute Biosynthesis of Phototrophic Bacteria as Revealed from Genome Analyses.</title>
        <authorList>
            <person name="Imhoff J.F."/>
            <person name="Rahn T."/>
            <person name="Kunzel S."/>
            <person name="Keller A."/>
            <person name="Neulinger S.C."/>
        </authorList>
    </citation>
    <scope>NUCLEOTIDE SEQUENCE</scope>
    <source>
        <strain evidence="11">DSM 4395</strain>
    </source>
</reference>
<protein>
    <recommendedName>
        <fullName evidence="10">Flagellar protein FliL</fullName>
    </recommendedName>
</protein>
<keyword evidence="11" id="KW-0282">Flagellum</keyword>
<keyword evidence="7 10" id="KW-0283">Flagellar rotation</keyword>
<evidence type="ECO:0000256" key="8">
    <source>
        <dbReference type="ARBA" id="ARBA00022989"/>
    </source>
</evidence>
<dbReference type="GO" id="GO:0071978">
    <property type="term" value="P:bacterial-type flagellum-dependent swarming motility"/>
    <property type="evidence" value="ECO:0007669"/>
    <property type="project" value="TreeGrafter"/>
</dbReference>
<keyword evidence="12" id="KW-1185">Reference proteome</keyword>
<dbReference type="InterPro" id="IPR005503">
    <property type="entry name" value="FliL"/>
</dbReference>
<gene>
    <name evidence="11" type="ORF">CCR82_04385</name>
</gene>
<comment type="subcellular location">
    <subcellularLocation>
        <location evidence="10">Cell inner membrane</location>
    </subcellularLocation>
    <subcellularLocation>
        <location evidence="2">Cell membrane</location>
        <topology evidence="2">Single-pass membrane protein</topology>
    </subcellularLocation>
</comment>
<evidence type="ECO:0000256" key="6">
    <source>
        <dbReference type="ARBA" id="ARBA00022692"/>
    </source>
</evidence>
<evidence type="ECO:0000256" key="4">
    <source>
        <dbReference type="ARBA" id="ARBA00022475"/>
    </source>
</evidence>
<dbReference type="PANTHER" id="PTHR35091:SF2">
    <property type="entry name" value="FLAGELLAR PROTEIN FLIL"/>
    <property type="match status" value="1"/>
</dbReference>
<accession>A0AAJ0XFL0</accession>
<dbReference type="Proteomes" id="UP001296967">
    <property type="component" value="Unassembled WGS sequence"/>
</dbReference>
<evidence type="ECO:0000256" key="1">
    <source>
        <dbReference type="ARBA" id="ARBA00002254"/>
    </source>
</evidence>
<feature type="transmembrane region" description="Helical" evidence="10">
    <location>
        <begin position="12"/>
        <end position="34"/>
    </location>
</feature>
<dbReference type="GO" id="GO:0009425">
    <property type="term" value="C:bacterial-type flagellum basal body"/>
    <property type="evidence" value="ECO:0007669"/>
    <property type="project" value="InterPro"/>
</dbReference>
<evidence type="ECO:0000256" key="10">
    <source>
        <dbReference type="RuleBase" id="RU364125"/>
    </source>
</evidence>
<dbReference type="RefSeq" id="WP_201244201.1">
    <property type="nucleotide sequence ID" value="NZ_NHSF01000023.1"/>
</dbReference>
<dbReference type="AlphaFoldDB" id="A0AAJ0XFL0"/>
<name>A0AAJ0XFL0_HALSE</name>